<name>A0A0A8US80_LEGHA</name>
<dbReference type="STRING" id="449.LHA_0875"/>
<evidence type="ECO:0000313" key="1">
    <source>
        <dbReference type="EMBL" id="CEK09952.1"/>
    </source>
</evidence>
<evidence type="ECO:0000313" key="2">
    <source>
        <dbReference type="Proteomes" id="UP000032803"/>
    </source>
</evidence>
<gene>
    <name evidence="1" type="ORF">LHA_0875</name>
</gene>
<keyword evidence="2" id="KW-1185">Reference proteome</keyword>
<dbReference type="AlphaFoldDB" id="A0A0A8US80"/>
<dbReference type="KEGG" id="lha:LHA_0875"/>
<dbReference type="EMBL" id="LN681225">
    <property type="protein sequence ID" value="CEK09952.1"/>
    <property type="molecule type" value="Genomic_DNA"/>
</dbReference>
<organism evidence="1 2">
    <name type="scientific">Legionella hackeliae</name>
    <dbReference type="NCBI Taxonomy" id="449"/>
    <lineage>
        <taxon>Bacteria</taxon>
        <taxon>Pseudomonadati</taxon>
        <taxon>Pseudomonadota</taxon>
        <taxon>Gammaproteobacteria</taxon>
        <taxon>Legionellales</taxon>
        <taxon>Legionellaceae</taxon>
        <taxon>Legionella</taxon>
    </lineage>
</organism>
<protein>
    <submittedName>
        <fullName evidence="1">Uncharacterized protein</fullName>
    </submittedName>
</protein>
<dbReference type="HOGENOM" id="CLU_2683321_0_0_6"/>
<accession>A0A0A8US80</accession>
<dbReference type="Proteomes" id="UP000032803">
    <property type="component" value="Chromosome I"/>
</dbReference>
<dbReference type="RefSeq" id="WP_156413572.1">
    <property type="nucleotide sequence ID" value="NZ_LN681225.1"/>
</dbReference>
<sequence length="74" mass="8363">MSFPTGNPKKGLGNGRSINTYPIWIQKSFGDWTTYGGGGYVQNLAPNTKNFYFEGWVLKFLIKQVILLLVNKPH</sequence>
<proteinExistence type="predicted"/>
<reference evidence="2" key="1">
    <citation type="submission" date="2014-09" db="EMBL/GenBank/DDBJ databases">
        <authorList>
            <person name="Gomez-Valero L."/>
        </authorList>
    </citation>
    <scope>NUCLEOTIDE SEQUENCE [LARGE SCALE GENOMIC DNA]</scope>
    <source>
        <strain evidence="2">ATCC35250</strain>
    </source>
</reference>
<dbReference type="OrthoDB" id="7505154at2"/>